<dbReference type="SUPFAM" id="SSF48498">
    <property type="entry name" value="Tetracyclin repressor-like, C-terminal domain"/>
    <property type="match status" value="1"/>
</dbReference>
<gene>
    <name evidence="5" type="ORF">ACFQMN_07870</name>
</gene>
<dbReference type="InterPro" id="IPR050624">
    <property type="entry name" value="HTH-type_Tx_Regulator"/>
</dbReference>
<dbReference type="PANTHER" id="PTHR43479">
    <property type="entry name" value="ACREF/ENVCD OPERON REPRESSOR-RELATED"/>
    <property type="match status" value="1"/>
</dbReference>
<evidence type="ECO:0000256" key="3">
    <source>
        <dbReference type="PROSITE-ProRule" id="PRU00335"/>
    </source>
</evidence>
<dbReference type="Gene3D" id="1.10.357.10">
    <property type="entry name" value="Tetracycline Repressor, domain 2"/>
    <property type="match status" value="1"/>
</dbReference>
<comment type="caution">
    <text evidence="5">The sequence shown here is derived from an EMBL/GenBank/DDBJ whole genome shotgun (WGS) entry which is preliminary data.</text>
</comment>
<dbReference type="InterPro" id="IPR001647">
    <property type="entry name" value="HTH_TetR"/>
</dbReference>
<evidence type="ECO:0000259" key="4">
    <source>
        <dbReference type="PROSITE" id="PS50977"/>
    </source>
</evidence>
<evidence type="ECO:0000256" key="2">
    <source>
        <dbReference type="ARBA" id="ARBA00023125"/>
    </source>
</evidence>
<protein>
    <submittedName>
        <fullName evidence="5">TetR/AcrR family transcriptional regulator</fullName>
    </submittedName>
</protein>
<proteinExistence type="predicted"/>
<dbReference type="InterPro" id="IPR036271">
    <property type="entry name" value="Tet_transcr_reg_TetR-rel_C_sf"/>
</dbReference>
<organism evidence="5 6">
    <name type="scientific">Halobacillus campisalis</name>
    <dbReference type="NCBI Taxonomy" id="435909"/>
    <lineage>
        <taxon>Bacteria</taxon>
        <taxon>Bacillati</taxon>
        <taxon>Bacillota</taxon>
        <taxon>Bacilli</taxon>
        <taxon>Bacillales</taxon>
        <taxon>Bacillaceae</taxon>
        <taxon>Halobacillus</taxon>
    </lineage>
</organism>
<dbReference type="InterPro" id="IPR009057">
    <property type="entry name" value="Homeodomain-like_sf"/>
</dbReference>
<dbReference type="PROSITE" id="PS01081">
    <property type="entry name" value="HTH_TETR_1"/>
    <property type="match status" value="1"/>
</dbReference>
<sequence length="211" mass="25208">MKKFQNLDRDKKTRILNAAFQEFSEKGFELASTNSIVKKANIGKGMLFYYFKNKKELYNYLIDFCFDITIDEYLLKINIEQKDVIERFKQAAIIKMAAFAEYPDVYNFMGTVLLKGEEHIPDKLKPKFNRLQELGYSRLYENIDYSLFRDDIEVDKAFQLIQWAIEGYQNKLKQELYGKNFSEINFDPYWEEFFGYLEILKTSFYSKGRDA</sequence>
<feature type="domain" description="HTH tetR-type" evidence="4">
    <location>
        <begin position="9"/>
        <end position="69"/>
    </location>
</feature>
<dbReference type="Gene3D" id="1.10.10.60">
    <property type="entry name" value="Homeodomain-like"/>
    <property type="match status" value="1"/>
</dbReference>
<accession>A0ABW2K3T2</accession>
<dbReference type="Proteomes" id="UP001596494">
    <property type="component" value="Unassembled WGS sequence"/>
</dbReference>
<dbReference type="PANTHER" id="PTHR43479:SF11">
    <property type="entry name" value="ACREF_ENVCD OPERON REPRESSOR-RELATED"/>
    <property type="match status" value="1"/>
</dbReference>
<evidence type="ECO:0000313" key="5">
    <source>
        <dbReference type="EMBL" id="MFC7320797.1"/>
    </source>
</evidence>
<keyword evidence="1" id="KW-0678">Repressor</keyword>
<reference evidence="6" key="1">
    <citation type="journal article" date="2019" name="Int. J. Syst. Evol. Microbiol.">
        <title>The Global Catalogue of Microorganisms (GCM) 10K type strain sequencing project: providing services to taxonomists for standard genome sequencing and annotation.</title>
        <authorList>
            <consortium name="The Broad Institute Genomics Platform"/>
            <consortium name="The Broad Institute Genome Sequencing Center for Infectious Disease"/>
            <person name="Wu L."/>
            <person name="Ma J."/>
        </authorList>
    </citation>
    <scope>NUCLEOTIDE SEQUENCE [LARGE SCALE GENOMIC DNA]</scope>
    <source>
        <strain evidence="6">CCUG 73951</strain>
    </source>
</reference>
<dbReference type="Pfam" id="PF00440">
    <property type="entry name" value="TetR_N"/>
    <property type="match status" value="1"/>
</dbReference>
<dbReference type="PRINTS" id="PR00455">
    <property type="entry name" value="HTHTETR"/>
</dbReference>
<feature type="DNA-binding region" description="H-T-H motif" evidence="3">
    <location>
        <begin position="32"/>
        <end position="51"/>
    </location>
</feature>
<keyword evidence="2 3" id="KW-0238">DNA-binding</keyword>
<dbReference type="InterPro" id="IPR023772">
    <property type="entry name" value="DNA-bd_HTH_TetR-type_CS"/>
</dbReference>
<name>A0ABW2K3T2_9BACI</name>
<dbReference type="PROSITE" id="PS50977">
    <property type="entry name" value="HTH_TETR_2"/>
    <property type="match status" value="1"/>
</dbReference>
<dbReference type="RefSeq" id="WP_289214390.1">
    <property type="nucleotide sequence ID" value="NZ_JAPVRC010000001.1"/>
</dbReference>
<evidence type="ECO:0000256" key="1">
    <source>
        <dbReference type="ARBA" id="ARBA00022491"/>
    </source>
</evidence>
<dbReference type="EMBL" id="JBHTBY010000006">
    <property type="protein sequence ID" value="MFC7320797.1"/>
    <property type="molecule type" value="Genomic_DNA"/>
</dbReference>
<keyword evidence="6" id="KW-1185">Reference proteome</keyword>
<dbReference type="SUPFAM" id="SSF46689">
    <property type="entry name" value="Homeodomain-like"/>
    <property type="match status" value="1"/>
</dbReference>
<evidence type="ECO:0000313" key="6">
    <source>
        <dbReference type="Proteomes" id="UP001596494"/>
    </source>
</evidence>